<dbReference type="Pfam" id="PF13460">
    <property type="entry name" value="NAD_binding_10"/>
    <property type="match status" value="1"/>
</dbReference>
<comment type="caution">
    <text evidence="2">The sequence shown here is derived from an EMBL/GenBank/DDBJ whole genome shotgun (WGS) entry which is preliminary data.</text>
</comment>
<keyword evidence="2" id="KW-0560">Oxidoreductase</keyword>
<dbReference type="Gene3D" id="3.90.25.10">
    <property type="entry name" value="UDP-galactose 4-epimerase, domain 1"/>
    <property type="match status" value="1"/>
</dbReference>
<dbReference type="SUPFAM" id="SSF51735">
    <property type="entry name" value="NAD(P)-binding Rossmann-fold domains"/>
    <property type="match status" value="1"/>
</dbReference>
<dbReference type="RefSeq" id="WP_236329686.1">
    <property type="nucleotide sequence ID" value="NZ_CAKMMG010000001.1"/>
</dbReference>
<dbReference type="PANTHER" id="PTHR47129:SF1">
    <property type="entry name" value="NMRA-LIKE DOMAIN-CONTAINING PROTEIN"/>
    <property type="match status" value="1"/>
</dbReference>
<sequence>MQIMITGATGQLGGLIIKNLLQRIPAGQIIAGVRDPYKTAEMHQLGLETRIVDYDAQDTLDEAFAGVTKLLLISSPHSDDRVRLSQHKRVIDAAQRASVQHILYTSFAFSQKGNIDNVHSLTEKTIVDSGLRYTFLRNALYIDFVNVLGLNEAISSGVLTTNPGNWRFNAVSRSDLALATAAILAEGGQENQSYELTASQTWTFDDLAKALGGLAGKPVIHREDPGIQHWIYKFLSTIDTVSTTTDLERWMGREVTPLKESIAPFIGPQEQRRS</sequence>
<dbReference type="GO" id="GO:0003955">
    <property type="term" value="F:NAD(P)H dehydrogenase (quinone) activity"/>
    <property type="evidence" value="ECO:0007669"/>
    <property type="project" value="UniProtKB-EC"/>
</dbReference>
<name>A0ABM9BQN9_9BACL</name>
<dbReference type="EC" id="1.6.5.2" evidence="2"/>
<protein>
    <submittedName>
        <fullName evidence="2">Quinone oxidoreductase 2</fullName>
        <ecNumber evidence="2">1.6.5.2</ecNumber>
    </submittedName>
</protein>
<reference evidence="2" key="1">
    <citation type="submission" date="2022-01" db="EMBL/GenBank/DDBJ databases">
        <authorList>
            <person name="Criscuolo A."/>
        </authorList>
    </citation>
    <scope>NUCLEOTIDE SEQUENCE</scope>
    <source>
        <strain evidence="2">CIP111892</strain>
    </source>
</reference>
<dbReference type="Gene3D" id="3.40.50.720">
    <property type="entry name" value="NAD(P)-binding Rossmann-like Domain"/>
    <property type="match status" value="1"/>
</dbReference>
<dbReference type="InterPro" id="IPR016040">
    <property type="entry name" value="NAD(P)-bd_dom"/>
</dbReference>
<feature type="domain" description="NAD(P)-binding" evidence="1">
    <location>
        <begin position="7"/>
        <end position="186"/>
    </location>
</feature>
<keyword evidence="3" id="KW-1185">Reference proteome</keyword>
<gene>
    <name evidence="2" type="primary">qorB_1</name>
    <name evidence="2" type="ORF">PAECIP111892_00640</name>
</gene>
<evidence type="ECO:0000259" key="1">
    <source>
        <dbReference type="Pfam" id="PF13460"/>
    </source>
</evidence>
<dbReference type="Proteomes" id="UP000838324">
    <property type="component" value="Unassembled WGS sequence"/>
</dbReference>
<proteinExistence type="predicted"/>
<dbReference type="PANTHER" id="PTHR47129">
    <property type="entry name" value="QUINONE OXIDOREDUCTASE 2"/>
    <property type="match status" value="1"/>
</dbReference>
<dbReference type="EMBL" id="CAKMMG010000001">
    <property type="protein sequence ID" value="CAH1191419.1"/>
    <property type="molecule type" value="Genomic_DNA"/>
</dbReference>
<dbReference type="InterPro" id="IPR052718">
    <property type="entry name" value="NmrA-type_oxidoreductase"/>
</dbReference>
<dbReference type="InterPro" id="IPR036291">
    <property type="entry name" value="NAD(P)-bd_dom_sf"/>
</dbReference>
<evidence type="ECO:0000313" key="2">
    <source>
        <dbReference type="EMBL" id="CAH1191419.1"/>
    </source>
</evidence>
<organism evidence="2 3">
    <name type="scientific">Paenibacillus auburnensis</name>
    <dbReference type="NCBI Taxonomy" id="2905649"/>
    <lineage>
        <taxon>Bacteria</taxon>
        <taxon>Bacillati</taxon>
        <taxon>Bacillota</taxon>
        <taxon>Bacilli</taxon>
        <taxon>Bacillales</taxon>
        <taxon>Paenibacillaceae</taxon>
        <taxon>Paenibacillus</taxon>
    </lineage>
</organism>
<accession>A0ABM9BQN9</accession>
<evidence type="ECO:0000313" key="3">
    <source>
        <dbReference type="Proteomes" id="UP000838324"/>
    </source>
</evidence>